<organism evidence="2 3">
    <name type="scientific">Peronospora matthiolae</name>
    <dbReference type="NCBI Taxonomy" id="2874970"/>
    <lineage>
        <taxon>Eukaryota</taxon>
        <taxon>Sar</taxon>
        <taxon>Stramenopiles</taxon>
        <taxon>Oomycota</taxon>
        <taxon>Peronosporomycetes</taxon>
        <taxon>Peronosporales</taxon>
        <taxon>Peronosporaceae</taxon>
        <taxon>Peronospora</taxon>
    </lineage>
</organism>
<dbReference type="InterPro" id="IPR036397">
    <property type="entry name" value="RNaseH_sf"/>
</dbReference>
<sequence length="101" mass="11438">MSTSDHPETDGQMERVNRVLEEILRGYVHSFASWSEFLPMAEFAINNSVHASITHTPFFVNDLRHPRLPAFFECESSLRGGLARTKTDLVLAHHPSTMVLT</sequence>
<comment type="caution">
    <text evidence="2">The sequence shown here is derived from an EMBL/GenBank/DDBJ whole genome shotgun (WGS) entry which is preliminary data.</text>
</comment>
<dbReference type="PROSITE" id="PS50994">
    <property type="entry name" value="INTEGRASE"/>
    <property type="match status" value="1"/>
</dbReference>
<name>A0AAV1UNA3_9STRA</name>
<dbReference type="GO" id="GO:0003676">
    <property type="term" value="F:nucleic acid binding"/>
    <property type="evidence" value="ECO:0007669"/>
    <property type="project" value="InterPro"/>
</dbReference>
<dbReference type="AlphaFoldDB" id="A0AAV1UNA3"/>
<dbReference type="InterPro" id="IPR001584">
    <property type="entry name" value="Integrase_cat-core"/>
</dbReference>
<dbReference type="Gene3D" id="3.30.420.10">
    <property type="entry name" value="Ribonuclease H-like superfamily/Ribonuclease H"/>
    <property type="match status" value="1"/>
</dbReference>
<dbReference type="Proteomes" id="UP001162060">
    <property type="component" value="Unassembled WGS sequence"/>
</dbReference>
<dbReference type="InterPro" id="IPR012337">
    <property type="entry name" value="RNaseH-like_sf"/>
</dbReference>
<dbReference type="InterPro" id="IPR052160">
    <property type="entry name" value="Gypsy_RT_Integrase-like"/>
</dbReference>
<proteinExistence type="predicted"/>
<evidence type="ECO:0000259" key="1">
    <source>
        <dbReference type="PROSITE" id="PS50994"/>
    </source>
</evidence>
<dbReference type="EMBL" id="CAKLBY020000221">
    <property type="protein sequence ID" value="CAK7935092.1"/>
    <property type="molecule type" value="Genomic_DNA"/>
</dbReference>
<dbReference type="PANTHER" id="PTHR47266">
    <property type="entry name" value="ENDONUCLEASE-RELATED"/>
    <property type="match status" value="1"/>
</dbReference>
<gene>
    <name evidence="2" type="ORF">PM001_LOCUS20242</name>
</gene>
<dbReference type="GO" id="GO:0015074">
    <property type="term" value="P:DNA integration"/>
    <property type="evidence" value="ECO:0007669"/>
    <property type="project" value="InterPro"/>
</dbReference>
<protein>
    <recommendedName>
        <fullName evidence="1">Integrase catalytic domain-containing protein</fullName>
    </recommendedName>
</protein>
<evidence type="ECO:0000313" key="3">
    <source>
        <dbReference type="Proteomes" id="UP001162060"/>
    </source>
</evidence>
<evidence type="ECO:0000313" key="2">
    <source>
        <dbReference type="EMBL" id="CAK7935092.1"/>
    </source>
</evidence>
<reference evidence="2" key="1">
    <citation type="submission" date="2024-01" db="EMBL/GenBank/DDBJ databases">
        <authorList>
            <person name="Webb A."/>
        </authorList>
    </citation>
    <scope>NUCLEOTIDE SEQUENCE</scope>
    <source>
        <strain evidence="2">Pm1</strain>
    </source>
</reference>
<accession>A0AAV1UNA3</accession>
<dbReference type="SUPFAM" id="SSF53098">
    <property type="entry name" value="Ribonuclease H-like"/>
    <property type="match status" value="1"/>
</dbReference>
<feature type="domain" description="Integrase catalytic" evidence="1">
    <location>
        <begin position="1"/>
        <end position="65"/>
    </location>
</feature>